<evidence type="ECO:0000313" key="2">
    <source>
        <dbReference type="Proteomes" id="UP000193144"/>
    </source>
</evidence>
<name>A0A1Y2A3S6_9PLEO</name>
<dbReference type="AlphaFoldDB" id="A0A1Y2A3S6"/>
<proteinExistence type="predicted"/>
<reference evidence="1 2" key="1">
    <citation type="submission" date="2016-07" db="EMBL/GenBank/DDBJ databases">
        <title>Pervasive Adenine N6-methylation of Active Genes in Fungi.</title>
        <authorList>
            <consortium name="DOE Joint Genome Institute"/>
            <person name="Mondo S.J."/>
            <person name="Dannebaum R.O."/>
            <person name="Kuo R.C."/>
            <person name="Labutti K."/>
            <person name="Haridas S."/>
            <person name="Kuo A."/>
            <person name="Salamov A."/>
            <person name="Ahrendt S.R."/>
            <person name="Lipzen A."/>
            <person name="Sullivan W."/>
            <person name="Andreopoulos W.B."/>
            <person name="Clum A."/>
            <person name="Lindquist E."/>
            <person name="Daum C."/>
            <person name="Ramamoorthy G.K."/>
            <person name="Gryganskyi A."/>
            <person name="Culley D."/>
            <person name="Magnuson J.K."/>
            <person name="James T.Y."/>
            <person name="O'Malley M.A."/>
            <person name="Stajich J.E."/>
            <person name="Spatafora J.W."/>
            <person name="Visel A."/>
            <person name="Grigoriev I.V."/>
        </authorList>
    </citation>
    <scope>NUCLEOTIDE SEQUENCE [LARGE SCALE GENOMIC DNA]</scope>
    <source>
        <strain evidence="1 2">CBS 115471</strain>
    </source>
</reference>
<sequence>MVPTETVQHGYSSRPVTAAFSGATWPTVNNGRPFEGQPQPPFGGYFAGGMSAHHALTPHPGPDSIPGATVPTEMAFVEQYPATWKSSSYQNFSTPNRFPSEPVTAPHEFYDINNEDKEGGQRGVEIDDAQPIQLKRPRFGFMKGLVKRFRSVQALV</sequence>
<keyword evidence="2" id="KW-1185">Reference proteome</keyword>
<evidence type="ECO:0000313" key="1">
    <source>
        <dbReference type="EMBL" id="ORY17183.1"/>
    </source>
</evidence>
<comment type="caution">
    <text evidence="1">The sequence shown here is derived from an EMBL/GenBank/DDBJ whole genome shotgun (WGS) entry which is preliminary data.</text>
</comment>
<feature type="non-terminal residue" evidence="1">
    <location>
        <position position="156"/>
    </location>
</feature>
<organism evidence="1 2">
    <name type="scientific">Clohesyomyces aquaticus</name>
    <dbReference type="NCBI Taxonomy" id="1231657"/>
    <lineage>
        <taxon>Eukaryota</taxon>
        <taxon>Fungi</taxon>
        <taxon>Dikarya</taxon>
        <taxon>Ascomycota</taxon>
        <taxon>Pezizomycotina</taxon>
        <taxon>Dothideomycetes</taxon>
        <taxon>Pleosporomycetidae</taxon>
        <taxon>Pleosporales</taxon>
        <taxon>Lindgomycetaceae</taxon>
        <taxon>Clohesyomyces</taxon>
    </lineage>
</organism>
<protein>
    <submittedName>
        <fullName evidence="1">Uncharacterized protein</fullName>
    </submittedName>
</protein>
<gene>
    <name evidence="1" type="ORF">BCR34DRAFT_556178</name>
</gene>
<dbReference type="Proteomes" id="UP000193144">
    <property type="component" value="Unassembled WGS sequence"/>
</dbReference>
<accession>A0A1Y2A3S6</accession>
<dbReference type="EMBL" id="MCFA01000014">
    <property type="protein sequence ID" value="ORY17183.1"/>
    <property type="molecule type" value="Genomic_DNA"/>
</dbReference>